<feature type="signal peptide" evidence="1">
    <location>
        <begin position="1"/>
        <end position="21"/>
    </location>
</feature>
<keyword evidence="1" id="KW-0732">Signal</keyword>
<evidence type="ECO:0000313" key="2">
    <source>
        <dbReference type="EMBL" id="MBP3960704.1"/>
    </source>
</evidence>
<gene>
    <name evidence="2" type="ORF">J8F10_36225</name>
</gene>
<protein>
    <recommendedName>
        <fullName evidence="4">Peptidase C-terminal archaeal/bacterial domain-containing protein</fullName>
    </recommendedName>
</protein>
<name>A0ABS5C3Y9_9BACT</name>
<dbReference type="EMBL" id="JAGKQQ010000002">
    <property type="protein sequence ID" value="MBP3960704.1"/>
    <property type="molecule type" value="Genomic_DNA"/>
</dbReference>
<evidence type="ECO:0000313" key="3">
    <source>
        <dbReference type="Proteomes" id="UP000676565"/>
    </source>
</evidence>
<organism evidence="2 3">
    <name type="scientific">Gemmata palustris</name>
    <dbReference type="NCBI Taxonomy" id="2822762"/>
    <lineage>
        <taxon>Bacteria</taxon>
        <taxon>Pseudomonadati</taxon>
        <taxon>Planctomycetota</taxon>
        <taxon>Planctomycetia</taxon>
        <taxon>Gemmatales</taxon>
        <taxon>Gemmataceae</taxon>
        <taxon>Gemmata</taxon>
    </lineage>
</organism>
<evidence type="ECO:0000256" key="1">
    <source>
        <dbReference type="SAM" id="SignalP"/>
    </source>
</evidence>
<feature type="chain" id="PRO_5046275437" description="Peptidase C-terminal archaeal/bacterial domain-containing protein" evidence="1">
    <location>
        <begin position="22"/>
        <end position="714"/>
    </location>
</feature>
<comment type="caution">
    <text evidence="2">The sequence shown here is derived from an EMBL/GenBank/DDBJ whole genome shotgun (WGS) entry which is preliminary data.</text>
</comment>
<accession>A0ABS5C3Y9</accession>
<dbReference type="Gene3D" id="2.60.120.380">
    <property type="match status" value="2"/>
</dbReference>
<keyword evidence="3" id="KW-1185">Reference proteome</keyword>
<dbReference type="RefSeq" id="WP_210663008.1">
    <property type="nucleotide sequence ID" value="NZ_JAGKQQ010000002.1"/>
</dbReference>
<proteinExistence type="predicted"/>
<reference evidence="2 3" key="1">
    <citation type="submission" date="2021-04" db="EMBL/GenBank/DDBJ databases">
        <authorList>
            <person name="Ivanova A."/>
        </authorList>
    </citation>
    <scope>NUCLEOTIDE SEQUENCE [LARGE SCALE GENOMIC DNA]</scope>
    <source>
        <strain evidence="2 3">G18</strain>
    </source>
</reference>
<sequence length="714" mass="76529">MFRVLFLSIFSLFLCISVVFANPPAVSYIFPAGAQRGTSVDVRVGGLFLYDKPAFELTGLGVTHSPHLAPAKRVWFEGPLLPLTESQQQEDYPADTRGNVAITKDAPLGPRRVRVFTAQGGAGGPRFVVGELPEVVEQETDGDQIPAPIKLPVTANGRIFPREDIDLWEFDAEAGTAITALVHAQSINSPLVSRLDILDAKGTVVAEQMLHPCVGTDASVKFTPKVAGKYRVRVTDARALGGPAYVYRLTITAENVPEFHYPLRAKPDGLKDALDAAPVLQAPIALNGRIERPGAVNEWKLDLKKAGSYTFDLQARRHESPLCGVVTIFDATGKELKRAEGAENSDAAPFAFDPPADGVYTVKVGEKFRGRAGANFVYRLRVLDAPEKITPGFQLALASDVFTLPRAGTLKVKVTAERFGTFQGPIIVSAADLPKGITAPAIRIAANQPNADLVLTASADAAIATHPLRLTGLGVAGLIAYRSDTTDARLAVALPTPFKIIDQYVMTSAPRGETYHRKYTIDRGGFDGPIQVQLADRQARHLQGVTGPVLTLKPGETEFAYPAFLPPWMEMGRTCRVCVMATAKVRDPIDGREHTVSFSSVEQNQQMIVVVGPGRLDVGAEKTSVLAEGEVKLAVKISRSKNLSGPATVELVLPEHVRGVTVAKLVVAADKGDGELVLKFAPNAGPFNAPLVVKATVQTDTGPVTSETKVEAVR</sequence>
<dbReference type="Proteomes" id="UP000676565">
    <property type="component" value="Unassembled WGS sequence"/>
</dbReference>
<evidence type="ECO:0008006" key="4">
    <source>
        <dbReference type="Google" id="ProtNLM"/>
    </source>
</evidence>